<gene>
    <name evidence="2" type="ORF">BGE01nite_31920</name>
</gene>
<dbReference type="EMBL" id="BKAG01000022">
    <property type="protein sequence ID" value="GEP43901.1"/>
    <property type="molecule type" value="Genomic_DNA"/>
</dbReference>
<comment type="caution">
    <text evidence="2">The sequence shown here is derived from an EMBL/GenBank/DDBJ whole genome shotgun (WGS) entry which is preliminary data.</text>
</comment>
<protein>
    <submittedName>
        <fullName evidence="2">Uncharacterized protein</fullName>
    </submittedName>
</protein>
<evidence type="ECO:0000313" key="3">
    <source>
        <dbReference type="Proteomes" id="UP000321577"/>
    </source>
</evidence>
<evidence type="ECO:0000313" key="2">
    <source>
        <dbReference type="EMBL" id="GEP43901.1"/>
    </source>
</evidence>
<sequence>MTAHAHPSAPSSRLTWKRDGEYHRASDHRYLCFRESTGSMIGASIFCVAIVGSAGWMAVQLLLTGESLIEKACSLLFILIVAVFLYIPWVTLRSGRFLLVFDRGEPGTPGEIRLKGKTLPVASVKCLSTRFAGGGSMPRHMVVAEMQDGTVETLGLVSVSTWPAYYGQEAANWMGLTFRHSKQ</sequence>
<keyword evidence="3" id="KW-1185">Reference proteome</keyword>
<organism evidence="2 3">
    <name type="scientific">Brevifollis gellanilyticus</name>
    <dbReference type="NCBI Taxonomy" id="748831"/>
    <lineage>
        <taxon>Bacteria</taxon>
        <taxon>Pseudomonadati</taxon>
        <taxon>Verrucomicrobiota</taxon>
        <taxon>Verrucomicrobiia</taxon>
        <taxon>Verrucomicrobiales</taxon>
        <taxon>Verrucomicrobiaceae</taxon>
    </lineage>
</organism>
<dbReference type="RefSeq" id="WP_146851460.1">
    <property type="nucleotide sequence ID" value="NZ_BKAG01000022.1"/>
</dbReference>
<dbReference type="OrthoDB" id="9838804at2"/>
<evidence type="ECO:0000256" key="1">
    <source>
        <dbReference type="SAM" id="Phobius"/>
    </source>
</evidence>
<accession>A0A512MC26</accession>
<feature type="transmembrane region" description="Helical" evidence="1">
    <location>
        <begin position="75"/>
        <end position="92"/>
    </location>
</feature>
<keyword evidence="1" id="KW-1133">Transmembrane helix</keyword>
<reference evidence="2 3" key="1">
    <citation type="submission" date="2019-07" db="EMBL/GenBank/DDBJ databases">
        <title>Whole genome shotgun sequence of Brevifollis gellanilyticus NBRC 108608.</title>
        <authorList>
            <person name="Hosoyama A."/>
            <person name="Uohara A."/>
            <person name="Ohji S."/>
            <person name="Ichikawa N."/>
        </authorList>
    </citation>
    <scope>NUCLEOTIDE SEQUENCE [LARGE SCALE GENOMIC DNA]</scope>
    <source>
        <strain evidence="2 3">NBRC 108608</strain>
    </source>
</reference>
<keyword evidence="1" id="KW-0472">Membrane</keyword>
<feature type="transmembrane region" description="Helical" evidence="1">
    <location>
        <begin position="40"/>
        <end position="63"/>
    </location>
</feature>
<keyword evidence="1" id="KW-0812">Transmembrane</keyword>
<dbReference type="Proteomes" id="UP000321577">
    <property type="component" value="Unassembled WGS sequence"/>
</dbReference>
<dbReference type="AlphaFoldDB" id="A0A512MC26"/>
<proteinExistence type="predicted"/>
<name>A0A512MC26_9BACT</name>